<feature type="domain" description="Inositol polyphosphate-related phosphatase" evidence="2">
    <location>
        <begin position="2"/>
        <end position="378"/>
    </location>
</feature>
<dbReference type="Pfam" id="PF22669">
    <property type="entry name" value="Exo_endo_phos2"/>
    <property type="match status" value="1"/>
</dbReference>
<feature type="non-terminal residue" evidence="3">
    <location>
        <position position="1"/>
    </location>
</feature>
<sequence>LLDLYILTFNCARAIVNPPLFAPHVFRALPKDVPLPDMVMFSLQEIAPISYSFLGGSYLTPYFEQLVASLNIAAKIRDGGGTTYKQILTRNLGMTAIMLFAREPVAERIQWIQTAGTGVGFWEMGNKGAVGIRLGYKQDDESSEEVELTLVAAHLAPMENALLRRNQDWKNIVRRLIFANEDNGEAQRGRTRTSSSEDADEREPLVPESRLRGREVSPCPLYSTRGHVFFAGDLNYRTSIISPGPDAYLSFPQPDASSEDPNHMSKLFEKDQLSQVMRDGEALQGFSEMPVTFPPTYKYEHPEGAPEPSASNLLGLEEYREPNRWNWAKHRFPSWCDRILYLPSALLQPQQYTALPLQLTSDHRPVALSVRIELRVPQVADNDIRKHPPFNPDPEWRYRRQSARRFEIIVGFVAYLVYTREGNGIAVGVLGGLLGCAYL</sequence>
<feature type="region of interest" description="Disordered" evidence="1">
    <location>
        <begin position="184"/>
        <end position="207"/>
    </location>
</feature>
<dbReference type="GO" id="GO:0004439">
    <property type="term" value="F:phosphatidylinositol-4,5-bisphosphate 5-phosphatase activity"/>
    <property type="evidence" value="ECO:0007669"/>
    <property type="project" value="TreeGrafter"/>
</dbReference>
<dbReference type="Gene3D" id="3.60.10.10">
    <property type="entry name" value="Endonuclease/exonuclease/phosphatase"/>
    <property type="match status" value="1"/>
</dbReference>
<accession>A0A9P4IM54</accession>
<evidence type="ECO:0000313" key="3">
    <source>
        <dbReference type="EMBL" id="KAF2104075.1"/>
    </source>
</evidence>
<dbReference type="SUPFAM" id="SSF56219">
    <property type="entry name" value="DNase I-like"/>
    <property type="match status" value="1"/>
</dbReference>
<evidence type="ECO:0000256" key="1">
    <source>
        <dbReference type="SAM" id="MobiDB-lite"/>
    </source>
</evidence>
<name>A0A9P4IM54_9PEZI</name>
<evidence type="ECO:0000259" key="2">
    <source>
        <dbReference type="SMART" id="SM00128"/>
    </source>
</evidence>
<comment type="caution">
    <text evidence="3">The sequence shown here is derived from an EMBL/GenBank/DDBJ whole genome shotgun (WGS) entry which is preliminary data.</text>
</comment>
<dbReference type="InterPro" id="IPR046985">
    <property type="entry name" value="IP5"/>
</dbReference>
<organism evidence="3 4">
    <name type="scientific">Rhizodiscina lignyota</name>
    <dbReference type="NCBI Taxonomy" id="1504668"/>
    <lineage>
        <taxon>Eukaryota</taxon>
        <taxon>Fungi</taxon>
        <taxon>Dikarya</taxon>
        <taxon>Ascomycota</taxon>
        <taxon>Pezizomycotina</taxon>
        <taxon>Dothideomycetes</taxon>
        <taxon>Pleosporomycetidae</taxon>
        <taxon>Aulographales</taxon>
        <taxon>Rhizodiscinaceae</taxon>
        <taxon>Rhizodiscina</taxon>
    </lineage>
</organism>
<keyword evidence="4" id="KW-1185">Reference proteome</keyword>
<dbReference type="EMBL" id="ML978121">
    <property type="protein sequence ID" value="KAF2104075.1"/>
    <property type="molecule type" value="Genomic_DNA"/>
</dbReference>
<protein>
    <submittedName>
        <fullName evidence="3">DNase I-like protein</fullName>
    </submittedName>
</protein>
<evidence type="ECO:0000313" key="4">
    <source>
        <dbReference type="Proteomes" id="UP000799772"/>
    </source>
</evidence>
<feature type="non-terminal residue" evidence="3">
    <location>
        <position position="439"/>
    </location>
</feature>
<dbReference type="InterPro" id="IPR000300">
    <property type="entry name" value="IPPc"/>
</dbReference>
<dbReference type="Proteomes" id="UP000799772">
    <property type="component" value="Unassembled WGS sequence"/>
</dbReference>
<dbReference type="AlphaFoldDB" id="A0A9P4IM54"/>
<dbReference type="PANTHER" id="PTHR11200:SF286">
    <property type="entry name" value="5-PHOSPHATASE, PUTATIVE (AFU_ORTHOLOGUE AFUA_5G07600)-RELATED"/>
    <property type="match status" value="1"/>
</dbReference>
<dbReference type="GO" id="GO:0046856">
    <property type="term" value="P:phosphatidylinositol dephosphorylation"/>
    <property type="evidence" value="ECO:0007669"/>
    <property type="project" value="InterPro"/>
</dbReference>
<gene>
    <name evidence="3" type="ORF">NA57DRAFT_28748</name>
</gene>
<dbReference type="PANTHER" id="PTHR11200">
    <property type="entry name" value="INOSITOL 5-PHOSPHATASE"/>
    <property type="match status" value="1"/>
</dbReference>
<dbReference type="OrthoDB" id="62798at2759"/>
<reference evidence="3" key="1">
    <citation type="journal article" date="2020" name="Stud. Mycol.">
        <title>101 Dothideomycetes genomes: a test case for predicting lifestyles and emergence of pathogens.</title>
        <authorList>
            <person name="Haridas S."/>
            <person name="Albert R."/>
            <person name="Binder M."/>
            <person name="Bloem J."/>
            <person name="Labutti K."/>
            <person name="Salamov A."/>
            <person name="Andreopoulos B."/>
            <person name="Baker S."/>
            <person name="Barry K."/>
            <person name="Bills G."/>
            <person name="Bluhm B."/>
            <person name="Cannon C."/>
            <person name="Castanera R."/>
            <person name="Culley D."/>
            <person name="Daum C."/>
            <person name="Ezra D."/>
            <person name="Gonzalez J."/>
            <person name="Henrissat B."/>
            <person name="Kuo A."/>
            <person name="Liang C."/>
            <person name="Lipzen A."/>
            <person name="Lutzoni F."/>
            <person name="Magnuson J."/>
            <person name="Mondo S."/>
            <person name="Nolan M."/>
            <person name="Ohm R."/>
            <person name="Pangilinan J."/>
            <person name="Park H.-J."/>
            <person name="Ramirez L."/>
            <person name="Alfaro M."/>
            <person name="Sun H."/>
            <person name="Tritt A."/>
            <person name="Yoshinaga Y."/>
            <person name="Zwiers L.-H."/>
            <person name="Turgeon B."/>
            <person name="Goodwin S."/>
            <person name="Spatafora J."/>
            <person name="Crous P."/>
            <person name="Grigoriev I."/>
        </authorList>
    </citation>
    <scope>NUCLEOTIDE SEQUENCE</scope>
    <source>
        <strain evidence="3">CBS 133067</strain>
    </source>
</reference>
<proteinExistence type="predicted"/>
<dbReference type="InterPro" id="IPR036691">
    <property type="entry name" value="Endo/exonu/phosph_ase_sf"/>
</dbReference>
<dbReference type="SMART" id="SM00128">
    <property type="entry name" value="IPPc"/>
    <property type="match status" value="1"/>
</dbReference>